<dbReference type="SUPFAM" id="SSF47781">
    <property type="entry name" value="RuvA domain 2-like"/>
    <property type="match status" value="1"/>
</dbReference>
<evidence type="ECO:0000256" key="3">
    <source>
        <dbReference type="ARBA" id="ARBA00022801"/>
    </source>
</evidence>
<keyword evidence="5" id="KW-0482">Metalloprotease</keyword>
<dbReference type="PANTHER" id="PTHR30471">
    <property type="entry name" value="DNA REPAIR PROTEIN RADC"/>
    <property type="match status" value="1"/>
</dbReference>
<organism evidence="8 9">
    <name type="scientific">Anaplasma ovis str. Haibei</name>
    <dbReference type="NCBI Taxonomy" id="1248439"/>
    <lineage>
        <taxon>Bacteria</taxon>
        <taxon>Pseudomonadati</taxon>
        <taxon>Pseudomonadota</taxon>
        <taxon>Alphaproteobacteria</taxon>
        <taxon>Rickettsiales</taxon>
        <taxon>Anaplasmataceae</taxon>
        <taxon>Anaplasma</taxon>
    </lineage>
</organism>
<dbReference type="RefSeq" id="WP_075139154.1">
    <property type="nucleotide sequence ID" value="NZ_CP015994.1"/>
</dbReference>
<reference evidence="9" key="1">
    <citation type="submission" date="2018-06" db="EMBL/GenBank/DDBJ databases">
        <title>The Anaplasma ovis genome reveals a high proportion of pseudogenes.</title>
        <authorList>
            <person name="Liu Z."/>
            <person name="Peasley A.M."/>
            <person name="Yang J."/>
            <person name="Li Y."/>
            <person name="Guan G."/>
            <person name="Luo J."/>
            <person name="Yin H."/>
            <person name="Brayton K.A."/>
        </authorList>
    </citation>
    <scope>NUCLEOTIDE SEQUENCE [LARGE SCALE GENOMIC DNA]</scope>
    <source>
        <strain evidence="9">Haibei</strain>
    </source>
</reference>
<evidence type="ECO:0000256" key="4">
    <source>
        <dbReference type="ARBA" id="ARBA00022833"/>
    </source>
</evidence>
<dbReference type="PANTHER" id="PTHR30471:SF3">
    <property type="entry name" value="UPF0758 PROTEIN YEES-RELATED"/>
    <property type="match status" value="1"/>
</dbReference>
<evidence type="ECO:0000313" key="8">
    <source>
        <dbReference type="EMBL" id="ASI47866.1"/>
    </source>
</evidence>
<dbReference type="AlphaFoldDB" id="A0A2Z2L8H6"/>
<protein>
    <recommendedName>
        <fullName evidence="7">MPN domain-containing protein</fullName>
    </recommendedName>
</protein>
<name>A0A2Z2L8H6_9RICK</name>
<dbReference type="InterPro" id="IPR037518">
    <property type="entry name" value="MPN"/>
</dbReference>
<dbReference type="Proteomes" id="UP000259762">
    <property type="component" value="Chromosome"/>
</dbReference>
<dbReference type="GO" id="GO:0006508">
    <property type="term" value="P:proteolysis"/>
    <property type="evidence" value="ECO:0007669"/>
    <property type="project" value="UniProtKB-KW"/>
</dbReference>
<dbReference type="Pfam" id="PF04002">
    <property type="entry name" value="RadC"/>
    <property type="match status" value="1"/>
</dbReference>
<gene>
    <name evidence="8" type="ORF">AOV_03485</name>
</gene>
<evidence type="ECO:0000256" key="6">
    <source>
        <dbReference type="RuleBase" id="RU003797"/>
    </source>
</evidence>
<dbReference type="EMBL" id="CP015994">
    <property type="protein sequence ID" value="ASI47866.1"/>
    <property type="molecule type" value="Genomic_DNA"/>
</dbReference>
<dbReference type="InterPro" id="IPR001405">
    <property type="entry name" value="UPF0758"/>
</dbReference>
<sequence>MRDNSKCEQLKSGHRARLRERLISGEGIGLLDYEILELILCSARNRVDLKPIAKQLIAEFGTLSKVIYADVAKLKRVKGVGESSVAAILCVREALIRALKGEMKYGVVVNEWQKLLDYLRAKIGNSNVENLCVLYLNKKYRVIADEIQNTGTIDETPLYVREVIKKSLLHDASYIVVSHNHPSGDPKPSKADIHVTGRLQEACCSMNIVLVDHVIVTPKRHYSFKTNGLL</sequence>
<evidence type="ECO:0000256" key="5">
    <source>
        <dbReference type="ARBA" id="ARBA00023049"/>
    </source>
</evidence>
<keyword evidence="1" id="KW-0645">Protease</keyword>
<evidence type="ECO:0000256" key="2">
    <source>
        <dbReference type="ARBA" id="ARBA00022723"/>
    </source>
</evidence>
<dbReference type="Gene3D" id="1.10.150.20">
    <property type="entry name" value="5' to 3' exonuclease, C-terminal subdomain"/>
    <property type="match status" value="1"/>
</dbReference>
<keyword evidence="9" id="KW-1185">Reference proteome</keyword>
<keyword evidence="3" id="KW-0378">Hydrolase</keyword>
<dbReference type="PROSITE" id="PS01302">
    <property type="entry name" value="UPF0758"/>
    <property type="match status" value="1"/>
</dbReference>
<feature type="domain" description="MPN" evidence="7">
    <location>
        <begin position="108"/>
        <end position="230"/>
    </location>
</feature>
<dbReference type="InterPro" id="IPR025657">
    <property type="entry name" value="RadC_JAB"/>
</dbReference>
<keyword evidence="2" id="KW-0479">Metal-binding</keyword>
<dbReference type="NCBIfam" id="TIGR00608">
    <property type="entry name" value="radc"/>
    <property type="match status" value="1"/>
</dbReference>
<dbReference type="Gene3D" id="3.40.140.10">
    <property type="entry name" value="Cytidine Deaminase, domain 2"/>
    <property type="match status" value="1"/>
</dbReference>
<dbReference type="PROSITE" id="PS50249">
    <property type="entry name" value="MPN"/>
    <property type="match status" value="1"/>
</dbReference>
<dbReference type="CDD" id="cd08071">
    <property type="entry name" value="MPN_DUF2466"/>
    <property type="match status" value="1"/>
</dbReference>
<keyword evidence="4" id="KW-0862">Zinc</keyword>
<proteinExistence type="inferred from homology"/>
<comment type="similarity">
    <text evidence="6">Belongs to the UPF0758 family.</text>
</comment>
<dbReference type="GO" id="GO:0008237">
    <property type="term" value="F:metallopeptidase activity"/>
    <property type="evidence" value="ECO:0007669"/>
    <property type="project" value="UniProtKB-KW"/>
</dbReference>
<dbReference type="OrthoDB" id="9804482at2"/>
<evidence type="ECO:0000259" key="7">
    <source>
        <dbReference type="PROSITE" id="PS50249"/>
    </source>
</evidence>
<evidence type="ECO:0000256" key="1">
    <source>
        <dbReference type="ARBA" id="ARBA00022670"/>
    </source>
</evidence>
<dbReference type="GO" id="GO:0046872">
    <property type="term" value="F:metal ion binding"/>
    <property type="evidence" value="ECO:0007669"/>
    <property type="project" value="UniProtKB-KW"/>
</dbReference>
<dbReference type="InterPro" id="IPR010994">
    <property type="entry name" value="RuvA_2-like"/>
</dbReference>
<reference evidence="8 9" key="2">
    <citation type="journal article" date="2019" name="BMC Genomics">
        <title>The Anaplasma ovis genome reveals a high proportion of pseudogenes.</title>
        <authorList>
            <person name="Liu Z."/>
            <person name="Peasley A.M."/>
            <person name="Yang J."/>
            <person name="Li Y."/>
            <person name="Guan G."/>
            <person name="Luo J."/>
            <person name="Yin H."/>
            <person name="Brayton K.A."/>
        </authorList>
    </citation>
    <scope>NUCLEOTIDE SEQUENCE [LARGE SCALE GENOMIC DNA]</scope>
    <source>
        <strain evidence="8 9">Haibei</strain>
    </source>
</reference>
<dbReference type="KEGG" id="aoh:AOV_03485"/>
<accession>A0A2Z2L8H6</accession>
<evidence type="ECO:0000313" key="9">
    <source>
        <dbReference type="Proteomes" id="UP000259762"/>
    </source>
</evidence>
<dbReference type="SUPFAM" id="SSF102712">
    <property type="entry name" value="JAB1/MPN domain"/>
    <property type="match status" value="1"/>
</dbReference>
<dbReference type="InterPro" id="IPR020891">
    <property type="entry name" value="UPF0758_CS"/>
</dbReference>
<dbReference type="NCBIfam" id="NF000642">
    <property type="entry name" value="PRK00024.1"/>
    <property type="match status" value="1"/>
</dbReference>